<dbReference type="PANTHER" id="PTHR34702">
    <property type="entry name" value="NA(+)/H(+) ANTIPORTER SUBUNIT F1"/>
    <property type="match status" value="1"/>
</dbReference>
<gene>
    <name evidence="9" type="ORF">A6035_02605</name>
</gene>
<keyword evidence="4" id="KW-1003">Cell membrane</keyword>
<organism evidence="9 10">
    <name type="scientific">Dietzia lutea</name>
    <dbReference type="NCBI Taxonomy" id="546160"/>
    <lineage>
        <taxon>Bacteria</taxon>
        <taxon>Bacillati</taxon>
        <taxon>Actinomycetota</taxon>
        <taxon>Actinomycetes</taxon>
        <taxon>Mycobacteriales</taxon>
        <taxon>Dietziaceae</taxon>
        <taxon>Dietzia</taxon>
    </lineage>
</organism>
<dbReference type="Proteomes" id="UP000244928">
    <property type="component" value="Chromosome"/>
</dbReference>
<dbReference type="PANTHER" id="PTHR34702:SF1">
    <property type="entry name" value="NA(+)_H(+) ANTIPORTER SUBUNIT F"/>
    <property type="match status" value="1"/>
</dbReference>
<evidence type="ECO:0000256" key="1">
    <source>
        <dbReference type="ARBA" id="ARBA00004651"/>
    </source>
</evidence>
<feature type="transmembrane region" description="Helical" evidence="8">
    <location>
        <begin position="50"/>
        <end position="72"/>
    </location>
</feature>
<keyword evidence="10" id="KW-1185">Reference proteome</keyword>
<dbReference type="Pfam" id="PF04066">
    <property type="entry name" value="MrpF_PhaF"/>
    <property type="match status" value="1"/>
</dbReference>
<evidence type="ECO:0000256" key="5">
    <source>
        <dbReference type="ARBA" id="ARBA00022692"/>
    </source>
</evidence>
<feature type="transmembrane region" description="Helical" evidence="8">
    <location>
        <begin position="24"/>
        <end position="43"/>
    </location>
</feature>
<dbReference type="KEGG" id="dlu:A6035_02605"/>
<evidence type="ECO:0000256" key="8">
    <source>
        <dbReference type="SAM" id="Phobius"/>
    </source>
</evidence>
<keyword evidence="5 8" id="KW-0812">Transmembrane</keyword>
<dbReference type="GO" id="GO:0005886">
    <property type="term" value="C:plasma membrane"/>
    <property type="evidence" value="ECO:0007669"/>
    <property type="project" value="UniProtKB-SubCell"/>
</dbReference>
<keyword evidence="6 8" id="KW-1133">Transmembrane helix</keyword>
<dbReference type="GO" id="GO:0015385">
    <property type="term" value="F:sodium:proton antiporter activity"/>
    <property type="evidence" value="ECO:0007669"/>
    <property type="project" value="TreeGrafter"/>
</dbReference>
<keyword evidence="3" id="KW-0813">Transport</keyword>
<evidence type="ECO:0000313" key="9">
    <source>
        <dbReference type="EMBL" id="AWH91239.1"/>
    </source>
</evidence>
<proteinExistence type="inferred from homology"/>
<evidence type="ECO:0000256" key="2">
    <source>
        <dbReference type="ARBA" id="ARBA00009212"/>
    </source>
</evidence>
<evidence type="ECO:0000313" key="10">
    <source>
        <dbReference type="Proteomes" id="UP000244928"/>
    </source>
</evidence>
<evidence type="ECO:0000256" key="7">
    <source>
        <dbReference type="ARBA" id="ARBA00023136"/>
    </source>
</evidence>
<evidence type="ECO:0008006" key="11">
    <source>
        <dbReference type="Google" id="ProtNLM"/>
    </source>
</evidence>
<comment type="similarity">
    <text evidence="2">Belongs to the CPA3 antiporters (TC 2.A.63) subunit F family.</text>
</comment>
<evidence type="ECO:0000256" key="6">
    <source>
        <dbReference type="ARBA" id="ARBA00022989"/>
    </source>
</evidence>
<evidence type="ECO:0000256" key="4">
    <source>
        <dbReference type="ARBA" id="ARBA00022475"/>
    </source>
</evidence>
<accession>A0A2S1R4N7</accession>
<sequence>MIVVASMVVAAIRAVRGPGDANRAVMADLSYFCAVALFVLFVIRQGSAVALDVVMLGSLIGILSTVALARLLSRGQR</sequence>
<reference evidence="9 10" key="1">
    <citation type="submission" date="2016-04" db="EMBL/GenBank/DDBJ databases">
        <title>Complete genome sequence of Dietzia lutea YIM 80766T, a strain isolated from desert soil in Egypt.</title>
        <authorList>
            <person name="Zhao J."/>
            <person name="Hu B."/>
            <person name="Geng S."/>
            <person name="Nie Y."/>
            <person name="Tang Y."/>
        </authorList>
    </citation>
    <scope>NUCLEOTIDE SEQUENCE [LARGE SCALE GENOMIC DNA]</scope>
    <source>
        <strain evidence="9 10">YIM 80766</strain>
    </source>
</reference>
<comment type="subcellular location">
    <subcellularLocation>
        <location evidence="1">Cell membrane</location>
        <topology evidence="1">Multi-pass membrane protein</topology>
    </subcellularLocation>
</comment>
<keyword evidence="7 8" id="KW-0472">Membrane</keyword>
<evidence type="ECO:0000256" key="3">
    <source>
        <dbReference type="ARBA" id="ARBA00022448"/>
    </source>
</evidence>
<protein>
    <recommendedName>
        <fullName evidence="11">Transporter</fullName>
    </recommendedName>
</protein>
<dbReference type="EMBL" id="CP015449">
    <property type="protein sequence ID" value="AWH91239.1"/>
    <property type="molecule type" value="Genomic_DNA"/>
</dbReference>
<dbReference type="AlphaFoldDB" id="A0A2S1R4N7"/>
<dbReference type="InterPro" id="IPR007208">
    <property type="entry name" value="MrpF/PhaF-like"/>
</dbReference>
<name>A0A2S1R4N7_9ACTN</name>